<sequence>MTMPIERTAALMEVRSFLNALTSSSEVSDEIKRQASRALRHYPSAREVNMLAEKEEHIRRMGGTVPAHLLVTAKLDEAGRIQKLIEEDREIRT</sequence>
<accession>A0A1N6PUK0</accession>
<dbReference type="AlphaFoldDB" id="A0A1N6PUK0"/>
<dbReference type="InterPro" id="IPR049723">
    <property type="entry name" value="BPSL0761-like"/>
</dbReference>
<reference evidence="1 2" key="1">
    <citation type="submission" date="2017-01" db="EMBL/GenBank/DDBJ databases">
        <authorList>
            <person name="Mah S.A."/>
            <person name="Swanson W.J."/>
            <person name="Moy G.W."/>
            <person name="Vacquier V.D."/>
        </authorList>
    </citation>
    <scope>NUCLEOTIDE SEQUENCE [LARGE SCALE GENOMIC DNA]</scope>
    <source>
        <strain evidence="1 2">RU36E</strain>
    </source>
</reference>
<proteinExistence type="predicted"/>
<dbReference type="NCBIfam" id="NF041728">
    <property type="entry name" value="BPSL0761_fam"/>
    <property type="match status" value="1"/>
</dbReference>
<dbReference type="RefSeq" id="WP_076424612.1">
    <property type="nucleotide sequence ID" value="NZ_FTMP01000002.1"/>
</dbReference>
<evidence type="ECO:0000313" key="1">
    <source>
        <dbReference type="EMBL" id="SIQ07993.1"/>
    </source>
</evidence>
<gene>
    <name evidence="1" type="ORF">SAMN05878282_1023</name>
</gene>
<organism evidence="1 2">
    <name type="scientific">Aquipseudomonas alcaligenes</name>
    <name type="common">Pseudomonas alcaligenes</name>
    <dbReference type="NCBI Taxonomy" id="43263"/>
    <lineage>
        <taxon>Bacteria</taxon>
        <taxon>Pseudomonadati</taxon>
        <taxon>Pseudomonadota</taxon>
        <taxon>Gammaproteobacteria</taxon>
        <taxon>Pseudomonadales</taxon>
        <taxon>Pseudomonadaceae</taxon>
        <taxon>Aquipseudomonas</taxon>
    </lineage>
</organism>
<dbReference type="Proteomes" id="UP000185841">
    <property type="component" value="Unassembled WGS sequence"/>
</dbReference>
<evidence type="ECO:0000313" key="2">
    <source>
        <dbReference type="Proteomes" id="UP000185841"/>
    </source>
</evidence>
<dbReference type="EMBL" id="FTMP01000002">
    <property type="protein sequence ID" value="SIQ07993.1"/>
    <property type="molecule type" value="Genomic_DNA"/>
</dbReference>
<protein>
    <submittedName>
        <fullName evidence="1">Uncharacterized protein</fullName>
    </submittedName>
</protein>
<name>A0A1N6PUK0_AQUAC</name>